<proteinExistence type="predicted"/>
<keyword evidence="1" id="KW-1185">Reference proteome</keyword>
<dbReference type="STRING" id="51240.A0A2I4DUZ2"/>
<name>A0A2I4DUZ2_JUGRE</name>
<dbReference type="SUPFAM" id="SSF56672">
    <property type="entry name" value="DNA/RNA polymerases"/>
    <property type="match status" value="1"/>
</dbReference>
<dbReference type="InterPro" id="IPR043128">
    <property type="entry name" value="Rev_trsase/Diguanyl_cyclase"/>
</dbReference>
<evidence type="ECO:0000313" key="2">
    <source>
        <dbReference type="RefSeq" id="XP_018810966.2"/>
    </source>
</evidence>
<gene>
    <name evidence="2" type="primary">LOC108983694</name>
</gene>
<dbReference type="RefSeq" id="XP_018810966.2">
    <property type="nucleotide sequence ID" value="XM_018955421.2"/>
</dbReference>
<evidence type="ECO:0000313" key="1">
    <source>
        <dbReference type="Proteomes" id="UP000235220"/>
    </source>
</evidence>
<dbReference type="AlphaFoldDB" id="A0A2I4DUZ2"/>
<dbReference type="KEGG" id="jre:108983694"/>
<sequence length="175" mass="19949">MGRPTLNHLRAVTSTYHLQMKFPIDLGVREVRGEQVLARECYARELKHEVKVVATVEKVRDAPGLALPPALAEWDEEIRDEQAFQQAEPNEPLELVLVDQQRSELTIQVGTKLDLELRQVLVKKGNGKWQMCVDFIDLNKAYPKDNFPLSRIILIVDSTAGHPLLNFRDAYSGYN</sequence>
<dbReference type="GeneID" id="108983694"/>
<dbReference type="Proteomes" id="UP000235220">
    <property type="component" value="Chromosome 9"/>
</dbReference>
<dbReference type="PANTHER" id="PTHR24559">
    <property type="entry name" value="TRANSPOSON TY3-I GAG-POL POLYPROTEIN"/>
    <property type="match status" value="1"/>
</dbReference>
<dbReference type="InterPro" id="IPR043502">
    <property type="entry name" value="DNA/RNA_pol_sf"/>
</dbReference>
<reference evidence="2" key="1">
    <citation type="submission" date="2025-08" db="UniProtKB">
        <authorList>
            <consortium name="RefSeq"/>
        </authorList>
    </citation>
    <scope>IDENTIFICATION</scope>
    <source>
        <tissue evidence="2">Leaves</tissue>
    </source>
</reference>
<organism evidence="1 2">
    <name type="scientific">Juglans regia</name>
    <name type="common">English walnut</name>
    <dbReference type="NCBI Taxonomy" id="51240"/>
    <lineage>
        <taxon>Eukaryota</taxon>
        <taxon>Viridiplantae</taxon>
        <taxon>Streptophyta</taxon>
        <taxon>Embryophyta</taxon>
        <taxon>Tracheophyta</taxon>
        <taxon>Spermatophyta</taxon>
        <taxon>Magnoliopsida</taxon>
        <taxon>eudicotyledons</taxon>
        <taxon>Gunneridae</taxon>
        <taxon>Pentapetalae</taxon>
        <taxon>rosids</taxon>
        <taxon>fabids</taxon>
        <taxon>Fagales</taxon>
        <taxon>Juglandaceae</taxon>
        <taxon>Juglans</taxon>
    </lineage>
</organism>
<dbReference type="Gene3D" id="3.30.70.270">
    <property type="match status" value="1"/>
</dbReference>
<dbReference type="Gramene" id="Jr09_00280_p1">
    <property type="protein sequence ID" value="cds.Jr09_00280_p1"/>
    <property type="gene ID" value="Jr09_00280"/>
</dbReference>
<dbReference type="PANTHER" id="PTHR24559:SF431">
    <property type="entry name" value="RNA-DIRECTED DNA POLYMERASE HOMOLOG"/>
    <property type="match status" value="1"/>
</dbReference>
<protein>
    <submittedName>
        <fullName evidence="2">Uncharacterized protein LOC108983694</fullName>
    </submittedName>
</protein>
<dbReference type="OrthoDB" id="1724165at2759"/>
<dbReference type="InterPro" id="IPR053134">
    <property type="entry name" value="RNA-dir_DNA_polymerase"/>
</dbReference>
<dbReference type="Gene3D" id="3.10.10.10">
    <property type="entry name" value="HIV Type 1 Reverse Transcriptase, subunit A, domain 1"/>
    <property type="match status" value="1"/>
</dbReference>
<accession>A0A2I4DUZ2</accession>